<keyword evidence="1" id="KW-0812">Transmembrane</keyword>
<evidence type="ECO:0000313" key="3">
    <source>
        <dbReference type="Proteomes" id="UP000276133"/>
    </source>
</evidence>
<keyword evidence="1" id="KW-1133">Transmembrane helix</keyword>
<evidence type="ECO:0000313" key="2">
    <source>
        <dbReference type="EMBL" id="RMZ96343.1"/>
    </source>
</evidence>
<comment type="caution">
    <text evidence="2">The sequence shown here is derived from an EMBL/GenBank/DDBJ whole genome shotgun (WGS) entry which is preliminary data.</text>
</comment>
<reference evidence="2 3" key="1">
    <citation type="journal article" date="2018" name="Sci. Rep.">
        <title>Genomic signatures of local adaptation to the degree of environmental predictability in rotifers.</title>
        <authorList>
            <person name="Franch-Gras L."/>
            <person name="Hahn C."/>
            <person name="Garcia-Roger E.M."/>
            <person name="Carmona M.J."/>
            <person name="Serra M."/>
            <person name="Gomez A."/>
        </authorList>
    </citation>
    <scope>NUCLEOTIDE SEQUENCE [LARGE SCALE GENOMIC DNA]</scope>
    <source>
        <strain evidence="2">HYR1</strain>
    </source>
</reference>
<evidence type="ECO:0000256" key="1">
    <source>
        <dbReference type="SAM" id="Phobius"/>
    </source>
</evidence>
<organism evidence="2 3">
    <name type="scientific">Brachionus plicatilis</name>
    <name type="common">Marine rotifer</name>
    <name type="synonym">Brachionus muelleri</name>
    <dbReference type="NCBI Taxonomy" id="10195"/>
    <lineage>
        <taxon>Eukaryota</taxon>
        <taxon>Metazoa</taxon>
        <taxon>Spiralia</taxon>
        <taxon>Gnathifera</taxon>
        <taxon>Rotifera</taxon>
        <taxon>Eurotatoria</taxon>
        <taxon>Monogononta</taxon>
        <taxon>Pseudotrocha</taxon>
        <taxon>Ploima</taxon>
        <taxon>Brachionidae</taxon>
        <taxon>Brachionus</taxon>
    </lineage>
</organism>
<feature type="transmembrane region" description="Helical" evidence="1">
    <location>
        <begin position="17"/>
        <end position="33"/>
    </location>
</feature>
<name>A0A3M7PBE3_BRAPC</name>
<protein>
    <submittedName>
        <fullName evidence="2">Uncharacterized protein</fullName>
    </submittedName>
</protein>
<keyword evidence="1" id="KW-0472">Membrane</keyword>
<dbReference type="Proteomes" id="UP000276133">
    <property type="component" value="Unassembled WGS sequence"/>
</dbReference>
<proteinExistence type="predicted"/>
<gene>
    <name evidence="2" type="ORF">BpHYR1_049415</name>
</gene>
<dbReference type="EMBL" id="REGN01012282">
    <property type="protein sequence ID" value="RMZ96343.1"/>
    <property type="molecule type" value="Genomic_DNA"/>
</dbReference>
<accession>A0A3M7PBE3</accession>
<dbReference type="AlphaFoldDB" id="A0A3M7PBE3"/>
<keyword evidence="3" id="KW-1185">Reference proteome</keyword>
<sequence length="132" mass="15811">MVLMGPILDTYRREYDIYRSYIFLIFFGQFFMLKNQKLYTRQDNVRLSSDACNSTLLSLSKQMWKKFKNLVSELENLFSISKLLQTILANTLIKQIEKNKQLSKNCSIIERAMTINIHLFLWKIEVHDHRKL</sequence>